<proteinExistence type="predicted"/>
<organism evidence="1 2">
    <name type="scientific">Grimontia marina</name>
    <dbReference type="NCBI Taxonomy" id="646534"/>
    <lineage>
        <taxon>Bacteria</taxon>
        <taxon>Pseudomonadati</taxon>
        <taxon>Pseudomonadota</taxon>
        <taxon>Gammaproteobacteria</taxon>
        <taxon>Vibrionales</taxon>
        <taxon>Vibrionaceae</taxon>
        <taxon>Grimontia</taxon>
    </lineage>
</organism>
<dbReference type="RefSeq" id="WP_198159507.1">
    <property type="nucleotide sequence ID" value="NZ_CAWRCI010000024.1"/>
</dbReference>
<name>A0A128FAQ1_9GAMM</name>
<evidence type="ECO:0008006" key="3">
    <source>
        <dbReference type="Google" id="ProtNLM"/>
    </source>
</evidence>
<dbReference type="AlphaFoldDB" id="A0A128FAQ1"/>
<accession>A0A128FAQ1</accession>
<gene>
    <name evidence="1" type="ORF">GMA8713_02725</name>
</gene>
<dbReference type="EMBL" id="FIZY01000024">
    <property type="protein sequence ID" value="CZF83585.1"/>
    <property type="molecule type" value="Genomic_DNA"/>
</dbReference>
<dbReference type="Proteomes" id="UP000073601">
    <property type="component" value="Unassembled WGS sequence"/>
</dbReference>
<reference evidence="2" key="1">
    <citation type="submission" date="2016-02" db="EMBL/GenBank/DDBJ databases">
        <authorList>
            <person name="Rodrigo-Torres Lidia"/>
            <person name="Arahal R.David."/>
        </authorList>
    </citation>
    <scope>NUCLEOTIDE SEQUENCE [LARGE SCALE GENOMIC DNA]</scope>
    <source>
        <strain evidence="2">CECT 8713</strain>
    </source>
</reference>
<evidence type="ECO:0000313" key="2">
    <source>
        <dbReference type="Proteomes" id="UP000073601"/>
    </source>
</evidence>
<protein>
    <recommendedName>
        <fullName evidence="3">Lipoprotein</fullName>
    </recommendedName>
</protein>
<keyword evidence="2" id="KW-1185">Reference proteome</keyword>
<evidence type="ECO:0000313" key="1">
    <source>
        <dbReference type="EMBL" id="CZF83585.1"/>
    </source>
</evidence>
<dbReference type="PROSITE" id="PS51257">
    <property type="entry name" value="PROKAR_LIPOPROTEIN"/>
    <property type="match status" value="1"/>
</dbReference>
<sequence length="52" mass="5987">MKAVLIATSLLLITGCTAEVGRKMAEDECYQIQNNVDREQCFKDVKRTFKNY</sequence>